<dbReference type="GO" id="GO:0009579">
    <property type="term" value="C:thylakoid"/>
    <property type="evidence" value="ECO:0007669"/>
    <property type="project" value="UniProtKB-SubCell"/>
</dbReference>
<evidence type="ECO:0000313" key="18">
    <source>
        <dbReference type="EMBL" id="PXX96964.1"/>
    </source>
</evidence>
<evidence type="ECO:0000256" key="8">
    <source>
        <dbReference type="ARBA" id="ARBA00023078"/>
    </source>
</evidence>
<dbReference type="FunFam" id="3.40.30.10:FF:000122">
    <property type="entry name" value="Peroxiredoxin Q chloroplastic"/>
    <property type="match status" value="1"/>
</dbReference>
<dbReference type="InterPro" id="IPR013766">
    <property type="entry name" value="Thioredoxin_domain"/>
</dbReference>
<evidence type="ECO:0000256" key="12">
    <source>
        <dbReference type="ARBA" id="ARBA00038489"/>
    </source>
</evidence>
<evidence type="ECO:0000256" key="11">
    <source>
        <dbReference type="ARBA" id="ARBA00032824"/>
    </source>
</evidence>
<evidence type="ECO:0000256" key="14">
    <source>
        <dbReference type="ARBA" id="ARBA00049091"/>
    </source>
</evidence>
<evidence type="ECO:0000256" key="7">
    <source>
        <dbReference type="ARBA" id="ARBA00023002"/>
    </source>
</evidence>
<evidence type="ECO:0000256" key="13">
    <source>
        <dbReference type="ARBA" id="ARBA00042639"/>
    </source>
</evidence>
<accession>A0A2V3ZSZ5</accession>
<dbReference type="PANTHER" id="PTHR42801">
    <property type="entry name" value="THIOREDOXIN-DEPENDENT PEROXIDE REDUCTASE"/>
    <property type="match status" value="1"/>
</dbReference>
<keyword evidence="19" id="KW-1185">Reference proteome</keyword>
<evidence type="ECO:0000256" key="5">
    <source>
        <dbReference type="ARBA" id="ARBA00022862"/>
    </source>
</evidence>
<comment type="subcellular location">
    <subcellularLocation>
        <location evidence="15">Thylakoid</location>
    </subcellularLocation>
</comment>
<dbReference type="CDD" id="cd03017">
    <property type="entry name" value="PRX_BCP"/>
    <property type="match status" value="1"/>
</dbReference>
<evidence type="ECO:0000256" key="2">
    <source>
        <dbReference type="ARBA" id="ARBA00011245"/>
    </source>
</evidence>
<dbReference type="PIRSF" id="PIRSF000239">
    <property type="entry name" value="AHPC"/>
    <property type="match status" value="1"/>
</dbReference>
<dbReference type="Proteomes" id="UP000248079">
    <property type="component" value="Unassembled WGS sequence"/>
</dbReference>
<gene>
    <name evidence="18" type="ORF">DF185_19535</name>
</gene>
<dbReference type="AlphaFoldDB" id="A0A2V3ZSZ5"/>
<dbReference type="InterPro" id="IPR036249">
    <property type="entry name" value="Thioredoxin-like_sf"/>
</dbReference>
<comment type="function">
    <text evidence="1">Thiol-specific peroxidase that catalyzes the reduction of hydrogen peroxide and organic hydroperoxides to water and alcohols, respectively. Plays a role in cell protection against oxidative stress by detoxifying peroxides and as sensor of hydrogen peroxide-mediated signaling events.</text>
</comment>
<evidence type="ECO:0000256" key="15">
    <source>
        <dbReference type="ARBA" id="ARBA00060385"/>
    </source>
</evidence>
<sequence length="157" mass="18052">MANKSKELQIGDQIPIFQLQNQNGELINIQDFIGKQNLVIYFYPKDDTPGCTKQACSFRDQYEDFNHLNAEVFGISGQSVSSHKEFAEKHRLNFNLLCDVNNTVRKQFGVPTNFFGLLPGRVTYVVDRSGKIVHIFNSQFRAEEHIEQAKNILKQLE</sequence>
<dbReference type="EMBL" id="QFLI01000011">
    <property type="protein sequence ID" value="PXX96964.1"/>
    <property type="molecule type" value="Genomic_DNA"/>
</dbReference>
<evidence type="ECO:0000256" key="4">
    <source>
        <dbReference type="ARBA" id="ARBA00022559"/>
    </source>
</evidence>
<dbReference type="GO" id="GO:0034599">
    <property type="term" value="P:cellular response to oxidative stress"/>
    <property type="evidence" value="ECO:0007669"/>
    <property type="project" value="TreeGrafter"/>
</dbReference>
<dbReference type="PROSITE" id="PS51352">
    <property type="entry name" value="THIOREDOXIN_2"/>
    <property type="match status" value="1"/>
</dbReference>
<organism evidence="18 19">
    <name type="scientific">Marinifilum breve</name>
    <dbReference type="NCBI Taxonomy" id="2184082"/>
    <lineage>
        <taxon>Bacteria</taxon>
        <taxon>Pseudomonadati</taxon>
        <taxon>Bacteroidota</taxon>
        <taxon>Bacteroidia</taxon>
        <taxon>Marinilabiliales</taxon>
        <taxon>Marinifilaceae</taxon>
    </lineage>
</organism>
<dbReference type="InterPro" id="IPR000866">
    <property type="entry name" value="AhpC/TSA"/>
</dbReference>
<comment type="catalytic activity">
    <reaction evidence="14">
        <text>a hydroperoxide + [thioredoxin]-dithiol = an alcohol + [thioredoxin]-disulfide + H2O</text>
        <dbReference type="Rhea" id="RHEA:62620"/>
        <dbReference type="Rhea" id="RHEA-COMP:10698"/>
        <dbReference type="Rhea" id="RHEA-COMP:10700"/>
        <dbReference type="ChEBI" id="CHEBI:15377"/>
        <dbReference type="ChEBI" id="CHEBI:29950"/>
        <dbReference type="ChEBI" id="CHEBI:30879"/>
        <dbReference type="ChEBI" id="CHEBI:35924"/>
        <dbReference type="ChEBI" id="CHEBI:50058"/>
        <dbReference type="EC" id="1.11.1.24"/>
    </reaction>
</comment>
<comment type="caution">
    <text evidence="18">The sequence shown here is derived from an EMBL/GenBank/DDBJ whole genome shotgun (WGS) entry which is preliminary data.</text>
</comment>
<dbReference type="Pfam" id="PF00578">
    <property type="entry name" value="AhpC-TSA"/>
    <property type="match status" value="1"/>
</dbReference>
<feature type="active site" description="Cysteine sulfenic acid (-SOH) intermediate; for peroxidase activity" evidence="16">
    <location>
        <position position="51"/>
    </location>
</feature>
<evidence type="ECO:0000256" key="6">
    <source>
        <dbReference type="ARBA" id="ARBA00022946"/>
    </source>
</evidence>
<name>A0A2V3ZSZ5_9BACT</name>
<dbReference type="GO" id="GO:0005737">
    <property type="term" value="C:cytoplasm"/>
    <property type="evidence" value="ECO:0007669"/>
    <property type="project" value="TreeGrafter"/>
</dbReference>
<comment type="subunit">
    <text evidence="2">Monomer.</text>
</comment>
<reference evidence="18 19" key="1">
    <citation type="submission" date="2018-05" db="EMBL/GenBank/DDBJ databases">
        <title>Marinifilum breve JC075T sp. nov., a marine bacterium isolated from Yongle Blue Hole in the South China Sea.</title>
        <authorList>
            <person name="Fu T."/>
        </authorList>
    </citation>
    <scope>NUCLEOTIDE SEQUENCE [LARGE SCALE GENOMIC DNA]</scope>
    <source>
        <strain evidence="18 19">JC075</strain>
    </source>
</reference>
<dbReference type="GO" id="GO:0045454">
    <property type="term" value="P:cell redox homeostasis"/>
    <property type="evidence" value="ECO:0007669"/>
    <property type="project" value="TreeGrafter"/>
</dbReference>
<dbReference type="InterPro" id="IPR050924">
    <property type="entry name" value="Peroxiredoxin_BCP/PrxQ"/>
</dbReference>
<dbReference type="EC" id="1.11.1.24" evidence="3"/>
<comment type="similarity">
    <text evidence="12">Belongs to the peroxiredoxin family. BCP/PrxQ subfamily.</text>
</comment>
<keyword evidence="4" id="KW-0575">Peroxidase</keyword>
<evidence type="ECO:0000256" key="10">
    <source>
        <dbReference type="ARBA" id="ARBA00023284"/>
    </source>
</evidence>
<protein>
    <recommendedName>
        <fullName evidence="3">thioredoxin-dependent peroxiredoxin</fullName>
        <ecNumber evidence="3">1.11.1.24</ecNumber>
    </recommendedName>
    <alternativeName>
        <fullName evidence="11">Thioredoxin peroxidase</fullName>
    </alternativeName>
    <alternativeName>
        <fullName evidence="13">Thioredoxin-dependent peroxiredoxin Bcp</fullName>
    </alternativeName>
</protein>
<evidence type="ECO:0000259" key="17">
    <source>
        <dbReference type="PROSITE" id="PS51352"/>
    </source>
</evidence>
<evidence type="ECO:0000256" key="3">
    <source>
        <dbReference type="ARBA" id="ARBA00013017"/>
    </source>
</evidence>
<keyword evidence="7" id="KW-0560">Oxidoreductase</keyword>
<evidence type="ECO:0000256" key="9">
    <source>
        <dbReference type="ARBA" id="ARBA00023157"/>
    </source>
</evidence>
<keyword evidence="6" id="KW-0809">Transit peptide</keyword>
<dbReference type="OrthoDB" id="9812811at2"/>
<keyword evidence="10" id="KW-0676">Redox-active center</keyword>
<dbReference type="InterPro" id="IPR024706">
    <property type="entry name" value="Peroxiredoxin_AhpC-typ"/>
</dbReference>
<dbReference type="Gene3D" id="3.40.30.10">
    <property type="entry name" value="Glutaredoxin"/>
    <property type="match status" value="1"/>
</dbReference>
<evidence type="ECO:0000256" key="16">
    <source>
        <dbReference type="PIRSR" id="PIRSR000239-1"/>
    </source>
</evidence>
<keyword evidence="5" id="KW-0049">Antioxidant</keyword>
<dbReference type="SUPFAM" id="SSF52833">
    <property type="entry name" value="Thioredoxin-like"/>
    <property type="match status" value="1"/>
</dbReference>
<proteinExistence type="inferred from homology"/>
<dbReference type="GO" id="GO:0008379">
    <property type="term" value="F:thioredoxin peroxidase activity"/>
    <property type="evidence" value="ECO:0007669"/>
    <property type="project" value="TreeGrafter"/>
</dbReference>
<feature type="domain" description="Thioredoxin" evidence="17">
    <location>
        <begin position="8"/>
        <end position="157"/>
    </location>
</feature>
<keyword evidence="8" id="KW-0793">Thylakoid</keyword>
<evidence type="ECO:0000313" key="19">
    <source>
        <dbReference type="Proteomes" id="UP000248079"/>
    </source>
</evidence>
<evidence type="ECO:0000256" key="1">
    <source>
        <dbReference type="ARBA" id="ARBA00003330"/>
    </source>
</evidence>
<keyword evidence="9" id="KW-1015">Disulfide bond</keyword>
<dbReference type="PANTHER" id="PTHR42801:SF4">
    <property type="entry name" value="AHPC_TSA FAMILY PROTEIN"/>
    <property type="match status" value="1"/>
</dbReference>